<dbReference type="EMBL" id="CALNXJ010000045">
    <property type="protein sequence ID" value="CAH3148996.1"/>
    <property type="molecule type" value="Genomic_DNA"/>
</dbReference>
<accession>A0AAU9XI00</accession>
<comment type="caution">
    <text evidence="12">The sequence shown here is derived from an EMBL/GenBank/DDBJ whole genome shotgun (WGS) entry which is preliminary data.</text>
</comment>
<evidence type="ECO:0000256" key="7">
    <source>
        <dbReference type="ARBA" id="ARBA00023170"/>
    </source>
</evidence>
<dbReference type="GO" id="GO:0004930">
    <property type="term" value="F:G protein-coupled receptor activity"/>
    <property type="evidence" value="ECO:0007669"/>
    <property type="project" value="UniProtKB-KW"/>
</dbReference>
<keyword evidence="4 10" id="KW-1133">Transmembrane helix</keyword>
<gene>
    <name evidence="12" type="ORF">PMEA_00024232</name>
</gene>
<keyword evidence="9" id="KW-0807">Transducer</keyword>
<evidence type="ECO:0000313" key="13">
    <source>
        <dbReference type="Proteomes" id="UP001159428"/>
    </source>
</evidence>
<feature type="transmembrane region" description="Helical" evidence="10">
    <location>
        <begin position="175"/>
        <end position="199"/>
    </location>
</feature>
<dbReference type="InterPro" id="IPR017452">
    <property type="entry name" value="GPCR_Rhodpsn_7TM"/>
</dbReference>
<dbReference type="PROSITE" id="PS50262">
    <property type="entry name" value="G_PROTEIN_RECEP_F1_2"/>
    <property type="match status" value="1"/>
</dbReference>
<proteinExistence type="predicted"/>
<feature type="transmembrane region" description="Helical" evidence="10">
    <location>
        <begin position="132"/>
        <end position="155"/>
    </location>
</feature>
<dbReference type="PRINTS" id="PR00237">
    <property type="entry name" value="GPCRRHODOPSN"/>
</dbReference>
<feature type="transmembrane region" description="Helical" evidence="10">
    <location>
        <begin position="86"/>
        <end position="111"/>
    </location>
</feature>
<dbReference type="Pfam" id="PF00001">
    <property type="entry name" value="7tm_1"/>
    <property type="match status" value="1"/>
</dbReference>
<evidence type="ECO:0000256" key="3">
    <source>
        <dbReference type="ARBA" id="ARBA00022692"/>
    </source>
</evidence>
<evidence type="ECO:0000256" key="1">
    <source>
        <dbReference type="ARBA" id="ARBA00004651"/>
    </source>
</evidence>
<evidence type="ECO:0000313" key="12">
    <source>
        <dbReference type="EMBL" id="CAH3148996.1"/>
    </source>
</evidence>
<dbReference type="CDD" id="cd00637">
    <property type="entry name" value="7tm_classA_rhodopsin-like"/>
    <property type="match status" value="1"/>
</dbReference>
<evidence type="ECO:0000256" key="8">
    <source>
        <dbReference type="ARBA" id="ARBA00023180"/>
    </source>
</evidence>
<dbReference type="GO" id="GO:0005886">
    <property type="term" value="C:plasma membrane"/>
    <property type="evidence" value="ECO:0007669"/>
    <property type="project" value="UniProtKB-SubCell"/>
</dbReference>
<keyword evidence="13" id="KW-1185">Reference proteome</keyword>
<dbReference type="Proteomes" id="UP001159428">
    <property type="component" value="Unassembled WGS sequence"/>
</dbReference>
<evidence type="ECO:0000256" key="10">
    <source>
        <dbReference type="SAM" id="Phobius"/>
    </source>
</evidence>
<evidence type="ECO:0000256" key="6">
    <source>
        <dbReference type="ARBA" id="ARBA00023136"/>
    </source>
</evidence>
<keyword evidence="7" id="KW-0675">Receptor</keyword>
<keyword evidence="8" id="KW-0325">Glycoprotein</keyword>
<dbReference type="PANTHER" id="PTHR24246:SF27">
    <property type="entry name" value="ADENOSINE RECEPTOR, ISOFORM A"/>
    <property type="match status" value="1"/>
</dbReference>
<feature type="non-terminal residue" evidence="12">
    <location>
        <position position="313"/>
    </location>
</feature>
<dbReference type="PANTHER" id="PTHR24246">
    <property type="entry name" value="OLFACTORY RECEPTOR AND ADENOSINE RECEPTOR"/>
    <property type="match status" value="1"/>
</dbReference>
<dbReference type="InterPro" id="IPR000276">
    <property type="entry name" value="GPCR_Rhodpsn"/>
</dbReference>
<feature type="transmembrane region" description="Helical" evidence="10">
    <location>
        <begin position="231"/>
        <end position="259"/>
    </location>
</feature>
<evidence type="ECO:0000256" key="4">
    <source>
        <dbReference type="ARBA" id="ARBA00022989"/>
    </source>
</evidence>
<feature type="transmembrane region" description="Helical" evidence="10">
    <location>
        <begin position="17"/>
        <end position="39"/>
    </location>
</feature>
<keyword evidence="5" id="KW-0297">G-protein coupled receptor</keyword>
<reference evidence="12 13" key="1">
    <citation type="submission" date="2022-05" db="EMBL/GenBank/DDBJ databases">
        <authorList>
            <consortium name="Genoscope - CEA"/>
            <person name="William W."/>
        </authorList>
    </citation>
    <scope>NUCLEOTIDE SEQUENCE [LARGE SCALE GENOMIC DNA]</scope>
</reference>
<protein>
    <recommendedName>
        <fullName evidence="11">G-protein coupled receptors family 1 profile domain-containing protein</fullName>
    </recommendedName>
</protein>
<feature type="transmembrane region" description="Helical" evidence="10">
    <location>
        <begin position="271"/>
        <end position="294"/>
    </location>
</feature>
<dbReference type="Gene3D" id="1.20.1070.10">
    <property type="entry name" value="Rhodopsin 7-helix transmembrane proteins"/>
    <property type="match status" value="1"/>
</dbReference>
<evidence type="ECO:0000256" key="5">
    <source>
        <dbReference type="ARBA" id="ARBA00023040"/>
    </source>
</evidence>
<comment type="subcellular location">
    <subcellularLocation>
        <location evidence="1">Cell membrane</location>
        <topology evidence="1">Multi-pass membrane protein</topology>
    </subcellularLocation>
</comment>
<feature type="domain" description="G-protein coupled receptors family 1 profile" evidence="11">
    <location>
        <begin position="31"/>
        <end position="291"/>
    </location>
</feature>
<evidence type="ECO:0000256" key="9">
    <source>
        <dbReference type="ARBA" id="ARBA00023224"/>
    </source>
</evidence>
<keyword evidence="2" id="KW-1003">Cell membrane</keyword>
<keyword evidence="3 10" id="KW-0812">Transmembrane</keyword>
<organism evidence="12 13">
    <name type="scientific">Pocillopora meandrina</name>
    <dbReference type="NCBI Taxonomy" id="46732"/>
    <lineage>
        <taxon>Eukaryota</taxon>
        <taxon>Metazoa</taxon>
        <taxon>Cnidaria</taxon>
        <taxon>Anthozoa</taxon>
        <taxon>Hexacorallia</taxon>
        <taxon>Scleractinia</taxon>
        <taxon>Astrocoeniina</taxon>
        <taxon>Pocilloporidae</taxon>
        <taxon>Pocillopora</taxon>
    </lineage>
</organism>
<sequence length="313" mass="36534">MATINSSTNLTDESSGYYAQLIPIAVLIAFVNGVVFVLYAKDKHLRTPANYLLFSLAVCDFMTGLINIPLFIIVFTRVFAPQPGKIFGFFVVVLHNMVIVSVVYHIFLTTAERYFSIVHPFRHRWKITKGTVLKIILVIWLAAIVIAFLPIVWFHRFIYFQENISSVTLQIQTGHNIFCMVFVFLLPYTVMVYLQVIMFRNIQRRSFKFGKQERLSCTAVNRKFNSMKRSLIIFALMAFFYAVCWFPWYVVSLLINLWFPLSYEAQIVLSKFAHAFVIIRYYASIVNPALYIFLKRDFFASLKSIVLRRTPKR</sequence>
<evidence type="ECO:0000259" key="11">
    <source>
        <dbReference type="PROSITE" id="PS50262"/>
    </source>
</evidence>
<evidence type="ECO:0000256" key="2">
    <source>
        <dbReference type="ARBA" id="ARBA00022475"/>
    </source>
</evidence>
<feature type="transmembrane region" description="Helical" evidence="10">
    <location>
        <begin position="51"/>
        <end position="80"/>
    </location>
</feature>
<dbReference type="AlphaFoldDB" id="A0AAU9XI00"/>
<dbReference type="SUPFAM" id="SSF81321">
    <property type="entry name" value="Family A G protein-coupled receptor-like"/>
    <property type="match status" value="1"/>
</dbReference>
<name>A0AAU9XI00_9CNID</name>
<keyword evidence="6 10" id="KW-0472">Membrane</keyword>